<protein>
    <submittedName>
        <fullName evidence="1">Acyl-CoA dehydrogenase domain-containing protein</fullName>
    </submittedName>
</protein>
<dbReference type="Proteomes" id="UP000011511">
    <property type="component" value="Unassembled WGS sequence"/>
</dbReference>
<accession>L9ZFB8</accession>
<reference evidence="1 2" key="1">
    <citation type="journal article" date="2014" name="PLoS Genet.">
        <title>Phylogenetically driven sequencing of extremely halophilic archaea reveals strategies for static and dynamic osmo-response.</title>
        <authorList>
            <person name="Becker E.A."/>
            <person name="Seitzer P.M."/>
            <person name="Tritt A."/>
            <person name="Larsen D."/>
            <person name="Krusor M."/>
            <person name="Yao A.I."/>
            <person name="Wu D."/>
            <person name="Madern D."/>
            <person name="Eisen J.A."/>
            <person name="Darling A.E."/>
            <person name="Facciotti M.T."/>
        </authorList>
    </citation>
    <scope>NUCLEOTIDE SEQUENCE [LARGE SCALE GENOMIC DNA]</scope>
    <source>
        <strain evidence="1 2">JCM 12890</strain>
    </source>
</reference>
<dbReference type="EMBL" id="AOIK01000035">
    <property type="protein sequence ID" value="ELY84741.1"/>
    <property type="molecule type" value="Genomic_DNA"/>
</dbReference>
<comment type="caution">
    <text evidence="1">The sequence shown here is derived from an EMBL/GenBank/DDBJ whole genome shotgun (WGS) entry which is preliminary data.</text>
</comment>
<proteinExistence type="predicted"/>
<organism evidence="1 2">
    <name type="scientific">Natrinema altunense (strain JCM 12890 / CGMCC 1.3731 / AJ2)</name>
    <dbReference type="NCBI Taxonomy" id="1227494"/>
    <lineage>
        <taxon>Archaea</taxon>
        <taxon>Methanobacteriati</taxon>
        <taxon>Methanobacteriota</taxon>
        <taxon>Stenosarchaea group</taxon>
        <taxon>Halobacteria</taxon>
        <taxon>Halobacteriales</taxon>
        <taxon>Natrialbaceae</taxon>
        <taxon>Natrinema</taxon>
    </lineage>
</organism>
<gene>
    <name evidence="1" type="ORF">C485_15325</name>
</gene>
<keyword evidence="2" id="KW-1185">Reference proteome</keyword>
<dbReference type="AlphaFoldDB" id="L9ZFB8"/>
<name>L9ZFB8_NATA2</name>
<feature type="non-terminal residue" evidence="1">
    <location>
        <position position="34"/>
    </location>
</feature>
<evidence type="ECO:0000313" key="1">
    <source>
        <dbReference type="EMBL" id="ELY84741.1"/>
    </source>
</evidence>
<evidence type="ECO:0000313" key="2">
    <source>
        <dbReference type="Proteomes" id="UP000011511"/>
    </source>
</evidence>
<sequence>MDFSEPSEAVQIKQAIDDFIDQEVAPLETCLLYT</sequence>